<dbReference type="Pfam" id="PF07366">
    <property type="entry name" value="SnoaL"/>
    <property type="match status" value="1"/>
</dbReference>
<proteinExistence type="predicted"/>
<organism evidence="1 2">
    <name type="scientific">Plectonema cf. radiosum LEGE 06105</name>
    <dbReference type="NCBI Taxonomy" id="945769"/>
    <lineage>
        <taxon>Bacteria</taxon>
        <taxon>Bacillati</taxon>
        <taxon>Cyanobacteriota</taxon>
        <taxon>Cyanophyceae</taxon>
        <taxon>Oscillatoriophycideae</taxon>
        <taxon>Oscillatoriales</taxon>
        <taxon>Microcoleaceae</taxon>
        <taxon>Plectonema</taxon>
    </lineage>
</organism>
<dbReference type="InterPro" id="IPR009959">
    <property type="entry name" value="Cyclase_SnoaL-like"/>
</dbReference>
<gene>
    <name evidence="1" type="ORF">IQ247_15690</name>
</gene>
<dbReference type="EMBL" id="JADEWL010000050">
    <property type="protein sequence ID" value="MBE9214091.1"/>
    <property type="molecule type" value="Genomic_DNA"/>
</dbReference>
<dbReference type="Gene3D" id="3.10.450.50">
    <property type="match status" value="1"/>
</dbReference>
<keyword evidence="2" id="KW-1185">Reference proteome</keyword>
<dbReference type="PANTHER" id="PTHR38436:SF1">
    <property type="entry name" value="ESTER CYCLASE"/>
    <property type="match status" value="1"/>
</dbReference>
<dbReference type="Proteomes" id="UP000620559">
    <property type="component" value="Unassembled WGS sequence"/>
</dbReference>
<name>A0A8J7FI09_9CYAN</name>
<dbReference type="AlphaFoldDB" id="A0A8J7FI09"/>
<protein>
    <submittedName>
        <fullName evidence="1">Ester cyclase</fullName>
    </submittedName>
</protein>
<dbReference type="InterPro" id="IPR032710">
    <property type="entry name" value="NTF2-like_dom_sf"/>
</dbReference>
<comment type="caution">
    <text evidence="1">The sequence shown here is derived from an EMBL/GenBank/DDBJ whole genome shotgun (WGS) entry which is preliminary data.</text>
</comment>
<dbReference type="PANTHER" id="PTHR38436">
    <property type="entry name" value="POLYKETIDE CYCLASE SNOAL-LIKE DOMAIN"/>
    <property type="match status" value="1"/>
</dbReference>
<evidence type="ECO:0000313" key="1">
    <source>
        <dbReference type="EMBL" id="MBE9214091.1"/>
    </source>
</evidence>
<evidence type="ECO:0000313" key="2">
    <source>
        <dbReference type="Proteomes" id="UP000620559"/>
    </source>
</evidence>
<dbReference type="GO" id="GO:0030638">
    <property type="term" value="P:polyketide metabolic process"/>
    <property type="evidence" value="ECO:0007669"/>
    <property type="project" value="InterPro"/>
</dbReference>
<reference evidence="1" key="1">
    <citation type="submission" date="2020-10" db="EMBL/GenBank/DDBJ databases">
        <authorList>
            <person name="Castelo-Branco R."/>
            <person name="Eusebio N."/>
            <person name="Adriana R."/>
            <person name="Vieira A."/>
            <person name="Brugerolle De Fraissinette N."/>
            <person name="Rezende De Castro R."/>
            <person name="Schneider M.P."/>
            <person name="Vasconcelos V."/>
            <person name="Leao P.N."/>
        </authorList>
    </citation>
    <scope>NUCLEOTIDE SEQUENCE</scope>
    <source>
        <strain evidence="1">LEGE 06105</strain>
    </source>
</reference>
<accession>A0A8J7FI09</accession>
<dbReference type="SUPFAM" id="SSF54427">
    <property type="entry name" value="NTF2-like"/>
    <property type="match status" value="1"/>
</dbReference>
<sequence>MEFGSIMEQTLEQNKTFIRNHFEEIVNRKNSAIAYQNFAPNFIDHEEPFVGLVSPELVKQTMEKAYVKYPDLHVTVEDTITEGDKVMVRCLWRGTDFSTGKKMEFKGFVLWRLADGKLVERWATITPPIR</sequence>